<dbReference type="Proteomes" id="UP001295469">
    <property type="component" value="Chromosome C06"/>
</dbReference>
<proteinExistence type="predicted"/>
<dbReference type="EMBL" id="HG994370">
    <property type="protein sequence ID" value="CAF2056638.1"/>
    <property type="molecule type" value="Genomic_DNA"/>
</dbReference>
<reference evidence="2 3" key="2">
    <citation type="submission" date="2021-05" db="EMBL/GenBank/DDBJ databases">
        <title>Genome Assembly of Synthetic Allotetraploid Brassica napus Reveals Homoeologous Exchanges between Subgenomes.</title>
        <authorList>
            <person name="Davis J.T."/>
        </authorList>
    </citation>
    <scope>NUCLEOTIDE SEQUENCE [LARGE SCALE GENOMIC DNA]</scope>
    <source>
        <strain evidence="3">cv. Da-Ae</strain>
        <tissue evidence="2">Seedling</tissue>
    </source>
</reference>
<reference evidence="1" key="1">
    <citation type="submission" date="2021-01" db="EMBL/GenBank/DDBJ databases">
        <authorList>
            <consortium name="Genoscope - CEA"/>
            <person name="William W."/>
        </authorList>
    </citation>
    <scope>NUCLEOTIDE SEQUENCE</scope>
</reference>
<dbReference type="EMBL" id="JAGKQM010000016">
    <property type="protein sequence ID" value="KAH0873086.1"/>
    <property type="molecule type" value="Genomic_DNA"/>
</dbReference>
<dbReference type="Gramene" id="CDX87808">
    <property type="protein sequence ID" value="CDX87808"/>
    <property type="gene ID" value="GSBRNA2T00146936001"/>
</dbReference>
<evidence type="ECO:0000313" key="3">
    <source>
        <dbReference type="Proteomes" id="UP000824890"/>
    </source>
</evidence>
<evidence type="ECO:0000313" key="1">
    <source>
        <dbReference type="EMBL" id="CAF2056638.1"/>
    </source>
</evidence>
<protein>
    <submittedName>
        <fullName evidence="1">(rape) hypothetical protein</fullName>
    </submittedName>
</protein>
<dbReference type="Proteomes" id="UP000824890">
    <property type="component" value="Unassembled WGS sequence"/>
</dbReference>
<organism evidence="1">
    <name type="scientific">Brassica napus</name>
    <name type="common">Rape</name>
    <dbReference type="NCBI Taxonomy" id="3708"/>
    <lineage>
        <taxon>Eukaryota</taxon>
        <taxon>Viridiplantae</taxon>
        <taxon>Streptophyta</taxon>
        <taxon>Embryophyta</taxon>
        <taxon>Tracheophyta</taxon>
        <taxon>Spermatophyta</taxon>
        <taxon>Magnoliopsida</taxon>
        <taxon>eudicotyledons</taxon>
        <taxon>Gunneridae</taxon>
        <taxon>Pentapetalae</taxon>
        <taxon>rosids</taxon>
        <taxon>malvids</taxon>
        <taxon>Brassicales</taxon>
        <taxon>Brassicaceae</taxon>
        <taxon>Brassiceae</taxon>
        <taxon>Brassica</taxon>
    </lineage>
</organism>
<gene>
    <name evidence="1" type="ORF">DARMORV10_C06P12820.1</name>
    <name evidence="2" type="ORF">HID58_070448</name>
</gene>
<keyword evidence="3" id="KW-1185">Reference proteome</keyword>
<sequence>MSLILGPYQPLVVKLIRVVHAWPEFVSVWLPLSLHLLMAGAFPSDAYFTGQIPYFSQRYPVFKPRNFVSCMEHYLQYSALSVLGQFQQEVCLVVRLLVLTVPKPASLQYATFQNLEDWILKVKILAVVCSVDIWLNFSRLDSRGLRLLQNNYPCVLVESFIILVRPSGFSFRDTPINCNSMASPFITCSNFLQIWAWPIISLVDMIALYISQAAIVQLNGFIRNTLLNSSFTKRVPSSQWERSLSSYSLVGDKTSSPPPLYMRDRLIPIAISEKLFNSFTVLLSCVSVCTRPEDATRLVLVMCSGGKVMCPILLDDGLRGLQEHKPR</sequence>
<accession>A0A816Q4G0</accession>
<name>A0A816Q4G0_BRANA</name>
<dbReference type="AlphaFoldDB" id="A0A816Q4G0"/>
<evidence type="ECO:0000313" key="2">
    <source>
        <dbReference type="EMBL" id="KAH0873086.1"/>
    </source>
</evidence>